<gene>
    <name evidence="4" type="ordered locus">Pcar_0067</name>
</gene>
<name>Q3A8G2_SYNC1</name>
<protein>
    <submittedName>
        <fullName evidence="4">CBS domain pair protein</fullName>
    </submittedName>
</protein>
<dbReference type="AlphaFoldDB" id="Q3A8G2"/>
<dbReference type="InterPro" id="IPR051257">
    <property type="entry name" value="Diverse_CBS-Domain"/>
</dbReference>
<feature type="domain" description="CBS" evidence="3">
    <location>
        <begin position="76"/>
        <end position="133"/>
    </location>
</feature>
<keyword evidence="5" id="KW-1185">Reference proteome</keyword>
<dbReference type="Pfam" id="PF00571">
    <property type="entry name" value="CBS"/>
    <property type="match status" value="2"/>
</dbReference>
<evidence type="ECO:0000256" key="1">
    <source>
        <dbReference type="ARBA" id="ARBA00023122"/>
    </source>
</evidence>
<reference evidence="5" key="1">
    <citation type="submission" date="2005-10" db="EMBL/GenBank/DDBJ databases">
        <title>Complete sequence of Pelobacter carbinolicus DSM 2380.</title>
        <authorList>
            <person name="Copeland A."/>
            <person name="Lucas S."/>
            <person name="Lapidus A."/>
            <person name="Barry K."/>
            <person name="Detter J.C."/>
            <person name="Glavina T."/>
            <person name="Hammon N."/>
            <person name="Israni S."/>
            <person name="Pitluck S."/>
            <person name="Chertkov O."/>
            <person name="Schmutz J."/>
            <person name="Larimer F."/>
            <person name="Land M."/>
            <person name="Kyrpides N."/>
            <person name="Ivanova N."/>
            <person name="Richardson P."/>
        </authorList>
    </citation>
    <scope>NUCLEOTIDE SEQUENCE [LARGE SCALE GENOMIC DNA]</scope>
    <source>
        <strain evidence="5">DSM 2380 / NBRC 103641 / GraBd1</strain>
    </source>
</reference>
<evidence type="ECO:0000313" key="5">
    <source>
        <dbReference type="Proteomes" id="UP000002534"/>
    </source>
</evidence>
<evidence type="ECO:0000256" key="2">
    <source>
        <dbReference type="PROSITE-ProRule" id="PRU00703"/>
    </source>
</evidence>
<sequence length="149" mass="16613">MQVGEVCNRDVVIIDRNDPISNAAKLMRHHHVGNVVVVEERGDERFPVGMLTDRDLVVEVLANEVAPESMLVADVMSFDLISVKEEESMLDAIKRMRDKGIRRMPVITAAGALAGIITMDDLLDLIAEQLADLVVLVGREQRRESDRQP</sequence>
<evidence type="ECO:0000313" key="4">
    <source>
        <dbReference type="EMBL" id="ABA87330.1"/>
    </source>
</evidence>
<proteinExistence type="predicted"/>
<dbReference type="STRING" id="338963.Pcar_0067"/>
<dbReference type="InterPro" id="IPR046342">
    <property type="entry name" value="CBS_dom_sf"/>
</dbReference>
<reference evidence="4 5" key="2">
    <citation type="journal article" date="2012" name="BMC Genomics">
        <title>The genome of Pelobacter carbinolicus reveals surprising metabolic capabilities and physiological features.</title>
        <authorList>
            <person name="Aklujkar M."/>
            <person name="Haveman S.A."/>
            <person name="Didonato R.Jr."/>
            <person name="Chertkov O."/>
            <person name="Han C.S."/>
            <person name="Land M.L."/>
            <person name="Brown P."/>
            <person name="Lovley D.R."/>
        </authorList>
    </citation>
    <scope>NUCLEOTIDE SEQUENCE [LARGE SCALE GENOMIC DNA]</scope>
    <source>
        <strain evidence="5">DSM 2380 / NBRC 103641 / GraBd1</strain>
    </source>
</reference>
<dbReference type="Gene3D" id="3.10.580.10">
    <property type="entry name" value="CBS-domain"/>
    <property type="match status" value="1"/>
</dbReference>
<dbReference type="OrthoDB" id="9802114at2"/>
<dbReference type="PANTHER" id="PTHR43080:SF2">
    <property type="entry name" value="CBS DOMAIN-CONTAINING PROTEIN"/>
    <property type="match status" value="1"/>
</dbReference>
<organism evidence="4 5">
    <name type="scientific">Syntrophotalea carbinolica (strain DSM 2380 / NBRC 103641 / GraBd1)</name>
    <name type="common">Pelobacter carbinolicus</name>
    <dbReference type="NCBI Taxonomy" id="338963"/>
    <lineage>
        <taxon>Bacteria</taxon>
        <taxon>Pseudomonadati</taxon>
        <taxon>Thermodesulfobacteriota</taxon>
        <taxon>Desulfuromonadia</taxon>
        <taxon>Desulfuromonadales</taxon>
        <taxon>Syntrophotaleaceae</taxon>
        <taxon>Syntrophotalea</taxon>
    </lineage>
</organism>
<dbReference type="SUPFAM" id="SSF54631">
    <property type="entry name" value="CBS-domain pair"/>
    <property type="match status" value="1"/>
</dbReference>
<dbReference type="PANTHER" id="PTHR43080">
    <property type="entry name" value="CBS DOMAIN-CONTAINING PROTEIN CBSX3, MITOCHONDRIAL"/>
    <property type="match status" value="1"/>
</dbReference>
<dbReference type="eggNOG" id="COG0517">
    <property type="taxonomic scope" value="Bacteria"/>
</dbReference>
<evidence type="ECO:0000259" key="3">
    <source>
        <dbReference type="PROSITE" id="PS51371"/>
    </source>
</evidence>
<accession>Q3A8G2</accession>
<dbReference type="HOGENOM" id="CLU_040681_12_0_7"/>
<feature type="domain" description="CBS" evidence="3">
    <location>
        <begin position="7"/>
        <end position="68"/>
    </location>
</feature>
<dbReference type="PROSITE" id="PS51371">
    <property type="entry name" value="CBS"/>
    <property type="match status" value="2"/>
</dbReference>
<keyword evidence="1 2" id="KW-0129">CBS domain</keyword>
<dbReference type="RefSeq" id="WP_011339717.1">
    <property type="nucleotide sequence ID" value="NC_007498.2"/>
</dbReference>
<dbReference type="InterPro" id="IPR000644">
    <property type="entry name" value="CBS_dom"/>
</dbReference>
<dbReference type="Proteomes" id="UP000002534">
    <property type="component" value="Chromosome"/>
</dbReference>
<dbReference type="SMART" id="SM00116">
    <property type="entry name" value="CBS"/>
    <property type="match status" value="2"/>
</dbReference>
<dbReference type="KEGG" id="pca:Pcar_0067"/>
<dbReference type="EMBL" id="CP000142">
    <property type="protein sequence ID" value="ABA87330.1"/>
    <property type="molecule type" value="Genomic_DNA"/>
</dbReference>